<keyword evidence="4" id="KW-1185">Reference proteome</keyword>
<dbReference type="Gene3D" id="3.40.50.1110">
    <property type="entry name" value="SGNH hydrolase"/>
    <property type="match status" value="1"/>
</dbReference>
<accession>A0ABQ7XIY6</accession>
<proteinExistence type="inferred from homology"/>
<gene>
    <name evidence="3" type="ORF">HID58_020352</name>
</gene>
<dbReference type="Pfam" id="PF00657">
    <property type="entry name" value="Lipase_GDSL"/>
    <property type="match status" value="1"/>
</dbReference>
<dbReference type="PANTHER" id="PTHR45966">
    <property type="entry name" value="GDSL-LIKE LIPASE/ACYLHYDROLASE"/>
    <property type="match status" value="1"/>
</dbReference>
<reference evidence="3 4" key="1">
    <citation type="submission" date="2021-05" db="EMBL/GenBank/DDBJ databases">
        <title>Genome Assembly of Synthetic Allotetraploid Brassica napus Reveals Homoeologous Exchanges between Subgenomes.</title>
        <authorList>
            <person name="Davis J.T."/>
        </authorList>
    </citation>
    <scope>NUCLEOTIDE SEQUENCE [LARGE SCALE GENOMIC DNA]</scope>
    <source>
        <strain evidence="4">cv. Da-Ae</strain>
        <tissue evidence="3">Seedling</tissue>
    </source>
</reference>
<evidence type="ECO:0000256" key="1">
    <source>
        <dbReference type="ARBA" id="ARBA00008668"/>
    </source>
</evidence>
<dbReference type="EMBL" id="JAGKQM010000142">
    <property type="protein sequence ID" value="KAH0855177.1"/>
    <property type="molecule type" value="Genomic_DNA"/>
</dbReference>
<dbReference type="InterPro" id="IPR044552">
    <property type="entry name" value="GLIP1-5/GLL25"/>
</dbReference>
<sequence length="138" mass="15189">MVASFPTISLVMGISQIPPILRATADFSHGANFAIADATVLGPPPESMTLSQQVIKFSENKNKWTAKARSEAIYLFYIASDDYLNYAKNNPNPSDIRKQVLWGRVIAAIEAELKVLYGSGGRKFAFQKLGTVGFAYRQ</sequence>
<organism evidence="3 4">
    <name type="scientific">Brassica napus</name>
    <name type="common">Rape</name>
    <dbReference type="NCBI Taxonomy" id="3708"/>
    <lineage>
        <taxon>Eukaryota</taxon>
        <taxon>Viridiplantae</taxon>
        <taxon>Streptophyta</taxon>
        <taxon>Embryophyta</taxon>
        <taxon>Tracheophyta</taxon>
        <taxon>Spermatophyta</taxon>
        <taxon>Magnoliopsida</taxon>
        <taxon>eudicotyledons</taxon>
        <taxon>Gunneridae</taxon>
        <taxon>Pentapetalae</taxon>
        <taxon>rosids</taxon>
        <taxon>malvids</taxon>
        <taxon>Brassicales</taxon>
        <taxon>Brassicaceae</taxon>
        <taxon>Brassiceae</taxon>
        <taxon>Brassica</taxon>
    </lineage>
</organism>
<evidence type="ECO:0000313" key="4">
    <source>
        <dbReference type="Proteomes" id="UP000824890"/>
    </source>
</evidence>
<comment type="similarity">
    <text evidence="1">Belongs to the 'GDSL' lipolytic enzyme family.</text>
</comment>
<protein>
    <submittedName>
        <fullName evidence="3">Uncharacterized protein</fullName>
    </submittedName>
</protein>
<name>A0ABQ7XIY6_BRANA</name>
<dbReference type="InterPro" id="IPR001087">
    <property type="entry name" value="GDSL"/>
</dbReference>
<keyword evidence="2" id="KW-0732">Signal</keyword>
<evidence type="ECO:0000256" key="2">
    <source>
        <dbReference type="ARBA" id="ARBA00022729"/>
    </source>
</evidence>
<dbReference type="PANTHER" id="PTHR45966:SF36">
    <property type="entry name" value="INACTIVE GDSL ESTERASE_LIPASE-LIKE PROTEIN 25"/>
    <property type="match status" value="1"/>
</dbReference>
<evidence type="ECO:0000313" key="3">
    <source>
        <dbReference type="EMBL" id="KAH0855177.1"/>
    </source>
</evidence>
<dbReference type="InterPro" id="IPR036514">
    <property type="entry name" value="SGNH_hydro_sf"/>
</dbReference>
<comment type="caution">
    <text evidence="3">The sequence shown here is derived from an EMBL/GenBank/DDBJ whole genome shotgun (WGS) entry which is preliminary data.</text>
</comment>
<dbReference type="Proteomes" id="UP000824890">
    <property type="component" value="Unassembled WGS sequence"/>
</dbReference>